<reference evidence="1 2" key="1">
    <citation type="submission" date="2016-10" db="EMBL/GenBank/DDBJ databases">
        <authorList>
            <person name="de Groot N.N."/>
        </authorList>
    </citation>
    <scope>NUCLEOTIDE SEQUENCE [LARGE SCALE GENOMIC DNA]</scope>
    <source>
        <strain evidence="1 2">DSM 17862</strain>
    </source>
</reference>
<dbReference type="RefSeq" id="WP_090735761.1">
    <property type="nucleotide sequence ID" value="NZ_FOHO01000009.1"/>
</dbReference>
<accession>A0A1I0GZJ5</accession>
<name>A0A1I0GZJ5_9RHOB</name>
<dbReference type="EMBL" id="FOHO01000009">
    <property type="protein sequence ID" value="SET75963.1"/>
    <property type="molecule type" value="Genomic_DNA"/>
</dbReference>
<keyword evidence="2" id="KW-1185">Reference proteome</keyword>
<sequence>MTDQAYGVIVEMKDQAPILLETENGDHDACIDRVRKMPSAIRWCVVSLKPTRFGNALLFKDFIRMCAAPEEEAAF</sequence>
<dbReference type="AlphaFoldDB" id="A0A1I0GZJ5"/>
<protein>
    <submittedName>
        <fullName evidence="1">Uncharacterized protein</fullName>
    </submittedName>
</protein>
<evidence type="ECO:0000313" key="2">
    <source>
        <dbReference type="Proteomes" id="UP000199180"/>
    </source>
</evidence>
<gene>
    <name evidence="1" type="ORF">SAMN04489858_109136</name>
</gene>
<dbReference type="Proteomes" id="UP000199180">
    <property type="component" value="Unassembled WGS sequence"/>
</dbReference>
<organism evidence="1 2">
    <name type="scientific">Paracoccus homiensis</name>
    <dbReference type="NCBI Taxonomy" id="364199"/>
    <lineage>
        <taxon>Bacteria</taxon>
        <taxon>Pseudomonadati</taxon>
        <taxon>Pseudomonadota</taxon>
        <taxon>Alphaproteobacteria</taxon>
        <taxon>Rhodobacterales</taxon>
        <taxon>Paracoccaceae</taxon>
        <taxon>Paracoccus</taxon>
    </lineage>
</organism>
<proteinExistence type="predicted"/>
<dbReference type="STRING" id="364199.SAMN04489858_109136"/>
<evidence type="ECO:0000313" key="1">
    <source>
        <dbReference type="EMBL" id="SET75963.1"/>
    </source>
</evidence>